<dbReference type="InterPro" id="IPR023194">
    <property type="entry name" value="eIF3-like_dom_sf"/>
</dbReference>
<feature type="compositionally biased region" description="Acidic residues" evidence="5">
    <location>
        <begin position="228"/>
        <end position="240"/>
    </location>
</feature>
<evidence type="ECO:0000256" key="3">
    <source>
        <dbReference type="ARBA" id="ARBA00022917"/>
    </source>
</evidence>
<dbReference type="Pfam" id="PF08597">
    <property type="entry name" value="eIF3_subunit"/>
    <property type="match status" value="1"/>
</dbReference>
<keyword evidence="7" id="KW-1185">Reference proteome</keyword>
<feature type="region of interest" description="Disordered" evidence="5">
    <location>
        <begin position="191"/>
        <end position="240"/>
    </location>
</feature>
<keyword evidence="1" id="KW-0963">Cytoplasm</keyword>
<feature type="compositionally biased region" description="Polar residues" evidence="5">
    <location>
        <begin position="207"/>
        <end position="222"/>
    </location>
</feature>
<feature type="region of interest" description="Disordered" evidence="5">
    <location>
        <begin position="102"/>
        <end position="122"/>
    </location>
</feature>
<dbReference type="EMBL" id="NDIQ01000022">
    <property type="protein sequence ID" value="PRT56648.1"/>
    <property type="molecule type" value="Genomic_DNA"/>
</dbReference>
<feature type="region of interest" description="Disordered" evidence="5">
    <location>
        <begin position="17"/>
        <end position="87"/>
    </location>
</feature>
<sequence length="240" mass="26531">MASWEDDDFEVPVAAAANDFGEEGEELMGDWEAGLESDDDKPKAVKPKVSSAQRIASRKQKEQEEREKKALEKTMSASKKDMLQREVDADLDTASDLLAAADIHPRSRKKESQGSSSATGPAKLSDFAVFKPTNAAGYTELRKTLAPVINQLAEKNSNLQHTNFIIELCRDLCGPLSSDQTNKVTSTLTAVANQKHREERARRLNNRQKPQIKQASAKQETQVKAPEDLADDGLDDDDFM</sequence>
<dbReference type="STRING" id="45607.A0A2T0FNU0"/>
<dbReference type="Gene3D" id="1.10.246.60">
    <property type="entry name" value="Eukaryotic translation initiation factor 3 like domains"/>
    <property type="match status" value="1"/>
</dbReference>
<name>A0A2T0FNU0_9ASCO</name>
<accession>A0A2T0FNU0</accession>
<evidence type="ECO:0000256" key="5">
    <source>
        <dbReference type="SAM" id="MobiDB-lite"/>
    </source>
</evidence>
<reference evidence="6 7" key="1">
    <citation type="submission" date="2017-04" db="EMBL/GenBank/DDBJ databases">
        <title>Genome sequencing of [Candida] sorbophila.</title>
        <authorList>
            <person name="Ahn J.O."/>
        </authorList>
    </citation>
    <scope>NUCLEOTIDE SEQUENCE [LARGE SCALE GENOMIC DNA]</scope>
    <source>
        <strain evidence="6 7">DS02</strain>
    </source>
</reference>
<dbReference type="Proteomes" id="UP000238350">
    <property type="component" value="Unassembled WGS sequence"/>
</dbReference>
<dbReference type="GO" id="GO:0003743">
    <property type="term" value="F:translation initiation factor activity"/>
    <property type="evidence" value="ECO:0007669"/>
    <property type="project" value="UniProtKB-KW"/>
</dbReference>
<dbReference type="InterPro" id="IPR013906">
    <property type="entry name" value="eIF3j"/>
</dbReference>
<dbReference type="GO" id="GO:0005852">
    <property type="term" value="C:eukaryotic translation initiation factor 3 complex"/>
    <property type="evidence" value="ECO:0007669"/>
    <property type="project" value="InterPro"/>
</dbReference>
<dbReference type="AlphaFoldDB" id="A0A2T0FNU0"/>
<evidence type="ECO:0000256" key="1">
    <source>
        <dbReference type="ARBA" id="ARBA00022490"/>
    </source>
</evidence>
<evidence type="ECO:0000313" key="6">
    <source>
        <dbReference type="EMBL" id="PRT56648.1"/>
    </source>
</evidence>
<feature type="compositionally biased region" description="Acidic residues" evidence="5">
    <location>
        <begin position="20"/>
        <end position="39"/>
    </location>
</feature>
<feature type="compositionally biased region" description="Basic and acidic residues" evidence="5">
    <location>
        <begin position="59"/>
        <end position="87"/>
    </location>
</feature>
<keyword evidence="2 6" id="KW-0396">Initiation factor</keyword>
<evidence type="ECO:0000256" key="2">
    <source>
        <dbReference type="ARBA" id="ARBA00022540"/>
    </source>
</evidence>
<dbReference type="PANTHER" id="PTHR21681">
    <property type="entry name" value="EUKARYOTIC TRANSLATION INITIATION FACTOR 3 SUBUNIT J"/>
    <property type="match status" value="1"/>
</dbReference>
<keyword evidence="3" id="KW-0648">Protein biosynthesis</keyword>
<dbReference type="OrthoDB" id="20381at2759"/>
<proteinExistence type="predicted"/>
<organism evidence="6 7">
    <name type="scientific">Wickerhamiella sorbophila</name>
    <dbReference type="NCBI Taxonomy" id="45607"/>
    <lineage>
        <taxon>Eukaryota</taxon>
        <taxon>Fungi</taxon>
        <taxon>Dikarya</taxon>
        <taxon>Ascomycota</taxon>
        <taxon>Saccharomycotina</taxon>
        <taxon>Dipodascomycetes</taxon>
        <taxon>Dipodascales</taxon>
        <taxon>Trichomonascaceae</taxon>
        <taxon>Wickerhamiella</taxon>
    </lineage>
</organism>
<evidence type="ECO:0000313" key="7">
    <source>
        <dbReference type="Proteomes" id="UP000238350"/>
    </source>
</evidence>
<dbReference type="GeneID" id="36518016"/>
<dbReference type="RefSeq" id="XP_024666593.1">
    <property type="nucleotide sequence ID" value="XM_024810825.1"/>
</dbReference>
<dbReference type="PANTHER" id="PTHR21681:SF0">
    <property type="entry name" value="EUKARYOTIC TRANSLATION INITIATION FACTOR 3 SUBUNIT J"/>
    <property type="match status" value="1"/>
</dbReference>
<gene>
    <name evidence="6" type="ORF">B9G98_04268</name>
</gene>
<protein>
    <recommendedName>
        <fullName evidence="4">Eukaryotic translation initiation factor 3 30 kDa subunit</fullName>
    </recommendedName>
</protein>
<comment type="caution">
    <text evidence="6">The sequence shown here is derived from an EMBL/GenBank/DDBJ whole genome shotgun (WGS) entry which is preliminary data.</text>
</comment>
<evidence type="ECO:0000256" key="4">
    <source>
        <dbReference type="ARBA" id="ARBA00029904"/>
    </source>
</evidence>